<name>A0ABU7DBN3_9TELE</name>
<sequence length="66" mass="7297">MLRQTAVRAPAAVPTNWLPARLNSTGSAPLTRRRTWRCTEEAGCAKPFKGRFQDSGPKTALVRCQL</sequence>
<keyword evidence="2" id="KW-1185">Reference proteome</keyword>
<organism evidence="1 2">
    <name type="scientific">Characodon lateralis</name>
    <dbReference type="NCBI Taxonomy" id="208331"/>
    <lineage>
        <taxon>Eukaryota</taxon>
        <taxon>Metazoa</taxon>
        <taxon>Chordata</taxon>
        <taxon>Craniata</taxon>
        <taxon>Vertebrata</taxon>
        <taxon>Euteleostomi</taxon>
        <taxon>Actinopterygii</taxon>
        <taxon>Neopterygii</taxon>
        <taxon>Teleostei</taxon>
        <taxon>Neoteleostei</taxon>
        <taxon>Acanthomorphata</taxon>
        <taxon>Ovalentaria</taxon>
        <taxon>Atherinomorphae</taxon>
        <taxon>Cyprinodontiformes</taxon>
        <taxon>Goodeidae</taxon>
        <taxon>Characodon</taxon>
    </lineage>
</organism>
<comment type="caution">
    <text evidence="1">The sequence shown here is derived from an EMBL/GenBank/DDBJ whole genome shotgun (WGS) entry which is preliminary data.</text>
</comment>
<gene>
    <name evidence="1" type="ORF">CHARACLAT_024762</name>
</gene>
<evidence type="ECO:0000313" key="2">
    <source>
        <dbReference type="Proteomes" id="UP001352852"/>
    </source>
</evidence>
<dbReference type="EMBL" id="JAHUTJ010019166">
    <property type="protein sequence ID" value="MED6271880.1"/>
    <property type="molecule type" value="Genomic_DNA"/>
</dbReference>
<protein>
    <submittedName>
        <fullName evidence="1">Uncharacterized protein</fullName>
    </submittedName>
</protein>
<evidence type="ECO:0000313" key="1">
    <source>
        <dbReference type="EMBL" id="MED6271880.1"/>
    </source>
</evidence>
<dbReference type="Proteomes" id="UP001352852">
    <property type="component" value="Unassembled WGS sequence"/>
</dbReference>
<accession>A0ABU7DBN3</accession>
<proteinExistence type="predicted"/>
<reference evidence="1 2" key="1">
    <citation type="submission" date="2021-06" db="EMBL/GenBank/DDBJ databases">
        <authorList>
            <person name="Palmer J.M."/>
        </authorList>
    </citation>
    <scope>NUCLEOTIDE SEQUENCE [LARGE SCALE GENOMIC DNA]</scope>
    <source>
        <strain evidence="1 2">CL_MEX2019</strain>
        <tissue evidence="1">Muscle</tissue>
    </source>
</reference>